<proteinExistence type="predicted"/>
<organism evidence="2 3">
    <name type="scientific">Candidatus Adlerbacteria bacterium GW2011_GWA1_54_10</name>
    <dbReference type="NCBI Taxonomy" id="1618605"/>
    <lineage>
        <taxon>Bacteria</taxon>
        <taxon>Candidatus Adleribacteriota</taxon>
    </lineage>
</organism>
<gene>
    <name evidence="2" type="ORF">UY83_C0005G0026</name>
</gene>
<dbReference type="AlphaFoldDB" id="A0A0G1XXN5"/>
<evidence type="ECO:0000313" key="2">
    <source>
        <dbReference type="EMBL" id="KKW35645.1"/>
    </source>
</evidence>
<dbReference type="InterPro" id="IPR014717">
    <property type="entry name" value="Transl_elong_EF1B/ribsomal_bS6"/>
</dbReference>
<protein>
    <submittedName>
        <fullName evidence="2">Uncharacterized protein</fullName>
    </submittedName>
</protein>
<evidence type="ECO:0000313" key="3">
    <source>
        <dbReference type="Proteomes" id="UP000034740"/>
    </source>
</evidence>
<feature type="coiled-coil region" evidence="1">
    <location>
        <begin position="39"/>
        <end position="66"/>
    </location>
</feature>
<dbReference type="Gene3D" id="3.30.70.60">
    <property type="match status" value="1"/>
</dbReference>
<name>A0A0G1XXN5_9BACT</name>
<accession>A0A0G1XXN5</accession>
<comment type="caution">
    <text evidence="2">The sequence shown here is derived from an EMBL/GenBank/DDBJ whole genome shotgun (WGS) entry which is preliminary data.</text>
</comment>
<evidence type="ECO:0000256" key="1">
    <source>
        <dbReference type="SAM" id="Coils"/>
    </source>
</evidence>
<dbReference type="EMBL" id="LCRO01000005">
    <property type="protein sequence ID" value="KKW35645.1"/>
    <property type="molecule type" value="Genomic_DNA"/>
</dbReference>
<dbReference type="Proteomes" id="UP000034740">
    <property type="component" value="Unassembled WGS sequence"/>
</dbReference>
<reference evidence="2 3" key="1">
    <citation type="journal article" date="2015" name="Nature">
        <title>rRNA introns, odd ribosomes, and small enigmatic genomes across a large radiation of phyla.</title>
        <authorList>
            <person name="Brown C.T."/>
            <person name="Hug L.A."/>
            <person name="Thomas B.C."/>
            <person name="Sharon I."/>
            <person name="Castelle C.J."/>
            <person name="Singh A."/>
            <person name="Wilkins M.J."/>
            <person name="Williams K.H."/>
            <person name="Banfield J.F."/>
        </authorList>
    </citation>
    <scope>NUCLEOTIDE SEQUENCE [LARGE SCALE GENOMIC DNA]</scope>
</reference>
<sequence length="182" mass="20307">MTRLLIPAMLVALAIGLFVMYINPAYQEVKVLSAEAASYDDALNKSQELRQKRDELIKKRNTFSNENQRRLEYLLPDNVDNIRLIIDINNIAARRSLTLKNVEIGNLGGRSGERSALAVGSSGDPIGSVELGFSVTAGYDNFVAFMQDLESSLRLVDVEKISVKPDGDLGDYKVTIRTYWLH</sequence>
<keyword evidence="1" id="KW-0175">Coiled coil</keyword>